<keyword evidence="2" id="KW-0768">Sushi</keyword>
<sequence length="171" mass="19104">MMLSIILACMVAVVSGCDRLVAPKLGSMDCTEGVDVTRCNFTCELWTEMIGADVLTCLPNGEWDNIYPYCEPDYSVCGKKGAPKCPRITREDLRDFERFLDQLSEEDRAELENITLEVTSLISVRAPASSVCKKSLCSFPCVAYPPKIARQCKKCRRKKLIKCSKRASLFG</sequence>
<dbReference type="SUPFAM" id="SSF57535">
    <property type="entry name" value="Complement control module/SCR domain"/>
    <property type="match status" value="1"/>
</dbReference>
<organism evidence="5 6">
    <name type="scientific">Ciona savignyi</name>
    <name type="common">Pacific transparent sea squirt</name>
    <dbReference type="NCBI Taxonomy" id="51511"/>
    <lineage>
        <taxon>Eukaryota</taxon>
        <taxon>Metazoa</taxon>
        <taxon>Chordata</taxon>
        <taxon>Tunicata</taxon>
        <taxon>Ascidiacea</taxon>
        <taxon>Phlebobranchia</taxon>
        <taxon>Cionidae</taxon>
        <taxon>Ciona</taxon>
    </lineage>
</organism>
<proteinExistence type="predicted"/>
<evidence type="ECO:0000256" key="3">
    <source>
        <dbReference type="SAM" id="SignalP"/>
    </source>
</evidence>
<dbReference type="Ensembl" id="ENSCSAVT00000020243.1">
    <property type="protein sequence ID" value="ENSCSAVP00000020029.1"/>
    <property type="gene ID" value="ENSCSAVG00000011756.1"/>
</dbReference>
<evidence type="ECO:0000313" key="5">
    <source>
        <dbReference type="Ensembl" id="ENSCSAVP00000020029.1"/>
    </source>
</evidence>
<feature type="disulfide bond" evidence="2">
    <location>
        <begin position="43"/>
        <end position="70"/>
    </location>
</feature>
<feature type="domain" description="Sushi" evidence="4">
    <location>
        <begin position="15"/>
        <end position="72"/>
    </location>
</feature>
<keyword evidence="6" id="KW-1185">Reference proteome</keyword>
<evidence type="ECO:0000256" key="2">
    <source>
        <dbReference type="PROSITE-ProRule" id="PRU00302"/>
    </source>
</evidence>
<dbReference type="PROSITE" id="PS50923">
    <property type="entry name" value="SUSHI"/>
    <property type="match status" value="1"/>
</dbReference>
<reference evidence="6" key="1">
    <citation type="submission" date="2003-08" db="EMBL/GenBank/DDBJ databases">
        <authorList>
            <person name="Birren B."/>
            <person name="Nusbaum C."/>
            <person name="Abebe A."/>
            <person name="Abouelleil A."/>
            <person name="Adekoya E."/>
            <person name="Ait-zahra M."/>
            <person name="Allen N."/>
            <person name="Allen T."/>
            <person name="An P."/>
            <person name="Anderson M."/>
            <person name="Anderson S."/>
            <person name="Arachchi H."/>
            <person name="Armbruster J."/>
            <person name="Bachantsang P."/>
            <person name="Baldwin J."/>
            <person name="Barry A."/>
            <person name="Bayul T."/>
            <person name="Blitshsteyn B."/>
            <person name="Bloom T."/>
            <person name="Blye J."/>
            <person name="Boguslavskiy L."/>
            <person name="Borowsky M."/>
            <person name="Boukhgalter B."/>
            <person name="Brunache A."/>
            <person name="Butler J."/>
            <person name="Calixte N."/>
            <person name="Calvo S."/>
            <person name="Camarata J."/>
            <person name="Campo K."/>
            <person name="Chang J."/>
            <person name="Cheshatsang Y."/>
            <person name="Citroen M."/>
            <person name="Collymore A."/>
            <person name="Considine T."/>
            <person name="Cook A."/>
            <person name="Cooke P."/>
            <person name="Corum B."/>
            <person name="Cuomo C."/>
            <person name="David R."/>
            <person name="Dawoe T."/>
            <person name="Degray S."/>
            <person name="Dodge S."/>
            <person name="Dooley K."/>
            <person name="Dorje P."/>
            <person name="Dorjee K."/>
            <person name="Dorris L."/>
            <person name="Duffey N."/>
            <person name="Dupes A."/>
            <person name="Elkins T."/>
            <person name="Engels R."/>
            <person name="Erickson J."/>
            <person name="Farina A."/>
            <person name="Faro S."/>
            <person name="Ferreira P."/>
            <person name="Fischer H."/>
            <person name="Fitzgerald M."/>
            <person name="Foley K."/>
            <person name="Gage D."/>
            <person name="Galagan J."/>
            <person name="Gearin G."/>
            <person name="Gnerre S."/>
            <person name="Gnirke A."/>
            <person name="Goyette A."/>
            <person name="Graham J."/>
            <person name="Grandbois E."/>
            <person name="Gyaltsen K."/>
            <person name="Hafez N."/>
            <person name="Hagopian D."/>
            <person name="Hagos B."/>
            <person name="Hall J."/>
            <person name="Hatcher B."/>
            <person name="Heller A."/>
            <person name="Higgins H."/>
            <person name="Honan T."/>
            <person name="Horn A."/>
            <person name="Houde N."/>
            <person name="Hughes L."/>
            <person name="Hulme W."/>
            <person name="Husby E."/>
            <person name="Iliev I."/>
            <person name="Jaffe D."/>
            <person name="Jones C."/>
            <person name="Kamal M."/>
            <person name="Kamat A."/>
            <person name="Kamvysselis M."/>
            <person name="Karlsson E."/>
            <person name="Kells C."/>
            <person name="Kieu A."/>
            <person name="Kisner P."/>
            <person name="Kodira C."/>
            <person name="Kulbokas E."/>
            <person name="Labutti K."/>
            <person name="Lama D."/>
            <person name="Landers T."/>
            <person name="Leger J."/>
            <person name="Levine S."/>
            <person name="Lewis D."/>
            <person name="Lewis T."/>
            <person name="Lindblad-toh K."/>
            <person name="Liu X."/>
            <person name="Lokyitsang T."/>
            <person name="Lokyitsang Y."/>
            <person name="Lucien O."/>
            <person name="Lui A."/>
            <person name="Ma L.J."/>
            <person name="Mabbitt R."/>
            <person name="Macdonald J."/>
            <person name="Maclean C."/>
            <person name="Major J."/>
            <person name="Manning J."/>
            <person name="Marabella R."/>
            <person name="Maru K."/>
            <person name="Matthews C."/>
            <person name="Mauceli E."/>
            <person name="Mccarthy M."/>
            <person name="Mcdonough S."/>
            <person name="Mcghee T."/>
            <person name="Meldrim J."/>
            <person name="Meneus L."/>
            <person name="Mesirov J."/>
            <person name="Mihalev A."/>
            <person name="Mihova T."/>
            <person name="Mikkelsen T."/>
            <person name="Mlenga V."/>
            <person name="Moru K."/>
            <person name="Mozes J."/>
            <person name="Mulrain L."/>
            <person name="Munson G."/>
            <person name="Naylor J."/>
            <person name="Newes C."/>
            <person name="Nguyen C."/>
            <person name="Nguyen N."/>
            <person name="Nguyen T."/>
            <person name="Nicol R."/>
            <person name="Nielsen C."/>
            <person name="Nizzari M."/>
            <person name="Norbu C."/>
            <person name="Norbu N."/>
            <person name="O'donnell P."/>
            <person name="Okoawo O."/>
            <person name="O'leary S."/>
            <person name="Omotosho B."/>
            <person name="O'neill K."/>
            <person name="Osman S."/>
            <person name="Parker S."/>
            <person name="Perrin D."/>
            <person name="Phunkhang P."/>
            <person name="Piqani B."/>
            <person name="Purcell S."/>
            <person name="Rachupka T."/>
            <person name="Ramasamy U."/>
            <person name="Rameau R."/>
            <person name="Ray V."/>
            <person name="Raymond C."/>
            <person name="Retta R."/>
            <person name="Richardson S."/>
            <person name="Rise C."/>
            <person name="Rodriguez J."/>
            <person name="Rogers J."/>
            <person name="Rogov P."/>
            <person name="Rutman M."/>
            <person name="Schupbach R."/>
            <person name="Seaman C."/>
            <person name="Settipalli S."/>
            <person name="Sharpe T."/>
            <person name="Sheridan J."/>
            <person name="Sherpa N."/>
            <person name="Shi J."/>
            <person name="Smirnov S."/>
            <person name="Smith C."/>
            <person name="Sougnez C."/>
            <person name="Spencer B."/>
            <person name="Stalker J."/>
            <person name="Stange-thomann N."/>
            <person name="Stavropoulos S."/>
            <person name="Stetson K."/>
            <person name="Stone C."/>
            <person name="Stone S."/>
            <person name="Stubbs M."/>
            <person name="Talamas J."/>
            <person name="Tchuinga P."/>
            <person name="Tenzing P."/>
            <person name="Tesfaye S."/>
            <person name="Theodore J."/>
            <person name="Thoulutsang Y."/>
            <person name="Topham K."/>
            <person name="Towey S."/>
            <person name="Tsamla T."/>
            <person name="Tsomo N."/>
            <person name="Vallee D."/>
            <person name="Vassiliev H."/>
            <person name="Venkataraman V."/>
            <person name="Vinson J."/>
            <person name="Vo A."/>
            <person name="Wade C."/>
            <person name="Wang S."/>
            <person name="Wangchuk T."/>
            <person name="Wangdi T."/>
            <person name="Whittaker C."/>
            <person name="Wilkinson J."/>
            <person name="Wu Y."/>
            <person name="Wyman D."/>
            <person name="Yadav S."/>
            <person name="Yang S."/>
            <person name="Yang X."/>
            <person name="Yeager S."/>
            <person name="Yee E."/>
            <person name="Young G."/>
            <person name="Zainoun J."/>
            <person name="Zembeck L."/>
            <person name="Zimmer A."/>
            <person name="Zody M."/>
            <person name="Lander E."/>
        </authorList>
    </citation>
    <scope>NUCLEOTIDE SEQUENCE [LARGE SCALE GENOMIC DNA]</scope>
</reference>
<protein>
    <recommendedName>
        <fullName evidence="4">Sushi domain-containing protein</fullName>
    </recommendedName>
</protein>
<dbReference type="HOGENOM" id="CLU_1562333_0_0_1"/>
<dbReference type="InterPro" id="IPR035976">
    <property type="entry name" value="Sushi/SCR/CCP_sf"/>
</dbReference>
<keyword evidence="1 2" id="KW-1015">Disulfide bond</keyword>
<feature type="chain" id="PRO_5003579509" description="Sushi domain-containing protein" evidence="3">
    <location>
        <begin position="17"/>
        <end position="171"/>
    </location>
</feature>
<accession>H2ZR13</accession>
<dbReference type="GeneTree" id="ENSGT00390000009826"/>
<feature type="signal peptide" evidence="3">
    <location>
        <begin position="1"/>
        <end position="16"/>
    </location>
</feature>
<evidence type="ECO:0000256" key="1">
    <source>
        <dbReference type="ARBA" id="ARBA00023157"/>
    </source>
</evidence>
<dbReference type="CDD" id="cd00033">
    <property type="entry name" value="CCP"/>
    <property type="match status" value="1"/>
</dbReference>
<evidence type="ECO:0000313" key="6">
    <source>
        <dbReference type="Proteomes" id="UP000007875"/>
    </source>
</evidence>
<name>H2ZR13_CIOSA</name>
<dbReference type="InterPro" id="IPR000436">
    <property type="entry name" value="Sushi_SCR_CCP_dom"/>
</dbReference>
<dbReference type="Proteomes" id="UP000007875">
    <property type="component" value="Unassembled WGS sequence"/>
</dbReference>
<comment type="caution">
    <text evidence="2">Lacks conserved residue(s) required for the propagation of feature annotation.</text>
</comment>
<keyword evidence="3" id="KW-0732">Signal</keyword>
<evidence type="ECO:0000259" key="4">
    <source>
        <dbReference type="PROSITE" id="PS50923"/>
    </source>
</evidence>
<reference evidence="5" key="2">
    <citation type="submission" date="2025-08" db="UniProtKB">
        <authorList>
            <consortium name="Ensembl"/>
        </authorList>
    </citation>
    <scope>IDENTIFICATION</scope>
</reference>
<dbReference type="AlphaFoldDB" id="H2ZR13"/>
<reference evidence="5" key="3">
    <citation type="submission" date="2025-09" db="UniProtKB">
        <authorList>
            <consortium name="Ensembl"/>
        </authorList>
    </citation>
    <scope>IDENTIFICATION</scope>
</reference>
<dbReference type="Gene3D" id="2.10.70.10">
    <property type="entry name" value="Complement Module, domain 1"/>
    <property type="match status" value="1"/>
</dbReference>